<reference evidence="2 3" key="1">
    <citation type="submission" date="2013-05" db="EMBL/GenBank/DDBJ databases">
        <title>Genome assembly of Chondromyces apiculatus DSM 436.</title>
        <authorList>
            <person name="Sharma G."/>
            <person name="Khatri I."/>
            <person name="Kaur C."/>
            <person name="Mayilraj S."/>
            <person name="Subramanian S."/>
        </authorList>
    </citation>
    <scope>NUCLEOTIDE SEQUENCE [LARGE SCALE GENOMIC DNA]</scope>
    <source>
        <strain evidence="2 3">DSM 436</strain>
    </source>
</reference>
<dbReference type="AlphaFoldDB" id="A0A017TET3"/>
<dbReference type="eggNOG" id="COG0427">
    <property type="taxonomic scope" value="Bacteria"/>
</dbReference>
<dbReference type="PANTHER" id="PTHR21432:SF20">
    <property type="entry name" value="ACETYL-COA HYDROLASE"/>
    <property type="match status" value="1"/>
</dbReference>
<keyword evidence="2" id="KW-0378">Hydrolase</keyword>
<proteinExistence type="predicted"/>
<keyword evidence="3" id="KW-1185">Reference proteome</keyword>
<protein>
    <submittedName>
        <fullName evidence="2">Acetyl-CoA hydrolase</fullName>
    </submittedName>
</protein>
<dbReference type="InterPro" id="IPR038460">
    <property type="entry name" value="AcetylCoA_hyd_C_sf"/>
</dbReference>
<dbReference type="GO" id="GO:0016787">
    <property type="term" value="F:hydrolase activity"/>
    <property type="evidence" value="ECO:0007669"/>
    <property type="project" value="UniProtKB-KW"/>
</dbReference>
<dbReference type="InterPro" id="IPR046433">
    <property type="entry name" value="ActCoA_hydro"/>
</dbReference>
<gene>
    <name evidence="2" type="ORF">CAP_1007</name>
</gene>
<accession>A0A017TET3</accession>
<dbReference type="Gene3D" id="3.40.1080.20">
    <property type="entry name" value="Acetyl-CoA hydrolase/transferase C-terminal domain"/>
    <property type="match status" value="1"/>
</dbReference>
<dbReference type="STRING" id="1192034.CAP_1007"/>
<organism evidence="2 3">
    <name type="scientific">Chondromyces apiculatus DSM 436</name>
    <dbReference type="NCBI Taxonomy" id="1192034"/>
    <lineage>
        <taxon>Bacteria</taxon>
        <taxon>Pseudomonadati</taxon>
        <taxon>Myxococcota</taxon>
        <taxon>Polyangia</taxon>
        <taxon>Polyangiales</taxon>
        <taxon>Polyangiaceae</taxon>
        <taxon>Chondromyces</taxon>
    </lineage>
</organism>
<evidence type="ECO:0000313" key="2">
    <source>
        <dbReference type="EMBL" id="EYF07076.1"/>
    </source>
</evidence>
<comment type="caution">
    <text evidence="2">The sequence shown here is derived from an EMBL/GenBank/DDBJ whole genome shotgun (WGS) entry which is preliminary data.</text>
</comment>
<evidence type="ECO:0000313" key="3">
    <source>
        <dbReference type="Proteomes" id="UP000019678"/>
    </source>
</evidence>
<dbReference type="Gene3D" id="3.30.750.70">
    <property type="entry name" value="4-hydroxybutyrate coenzyme like domains"/>
    <property type="match status" value="1"/>
</dbReference>
<dbReference type="PANTHER" id="PTHR21432">
    <property type="entry name" value="ACETYL-COA HYDROLASE-RELATED"/>
    <property type="match status" value="1"/>
</dbReference>
<dbReference type="Pfam" id="PF13336">
    <property type="entry name" value="AcetylCoA_hyd_C"/>
    <property type="match status" value="1"/>
</dbReference>
<dbReference type="EMBL" id="ASRX01000012">
    <property type="protein sequence ID" value="EYF07076.1"/>
    <property type="molecule type" value="Genomic_DNA"/>
</dbReference>
<evidence type="ECO:0000259" key="1">
    <source>
        <dbReference type="Pfam" id="PF13336"/>
    </source>
</evidence>
<dbReference type="GO" id="GO:0008775">
    <property type="term" value="F:acetate CoA-transferase activity"/>
    <property type="evidence" value="ECO:0007669"/>
    <property type="project" value="InterPro"/>
</dbReference>
<dbReference type="InterPro" id="IPR026888">
    <property type="entry name" value="AcetylCoA_hyd_C"/>
</dbReference>
<dbReference type="Proteomes" id="UP000019678">
    <property type="component" value="Unassembled WGS sequence"/>
</dbReference>
<dbReference type="InterPro" id="IPR037171">
    <property type="entry name" value="NagB/RpiA_transferase-like"/>
</dbReference>
<dbReference type="SUPFAM" id="SSF100950">
    <property type="entry name" value="NagB/RpiA/CoA transferase-like"/>
    <property type="match status" value="1"/>
</dbReference>
<sequence length="752" mass="81452">MVVGGAGAVAIEFRLAEERREPTMNVDARLPEIFEDVEACVEAILARVGRDVRIGVPLGLGKPVELVNALYARARRDSGIQLTILTALSLERPVPGEGLEGALMGPFLDRVFAGVPRLAYTEAQREGRLPANVRVVEFFFQPGSRLGDARAQRDYISTNYTFAARDVFGQGCNVAAQMVAKREGRGGLAGVRYSMSCNPDTSPELARMLRAAEAAGERKVAVVGLVNQTLPYMELDAETGPEMFDFVVDHPRYTTALFSTPKTPVATADHAIGMHASALLRDGGTLQIGIGSLGDALVHATILRHRDNEAYREVLGALGVLDAASAHHALIEGWGGLGPFTRGLYGASEMFVDGFLQLMRAGILKRRVYEMRALQELLDGGLDEAAAPSAALLDGLVARGAQFLRAEDFAALQHHGVFSDETGYEDGHLIAEGGARIPAYLADPEARRAIGERCLGAGLRRGVVLHGGFFLGPRDFYAALSAMSDEERRTICMTGVEKVNQLDLDPPLYEAQRIHARFVNTGMMATLSGAVVSDGLEDGRVISGVGGQYNFVAQAHQLSTGRSILLVRAVRQKEGSEATSNIVFSYGHCTIPRHLRDVVVTEYGIADLRGKTDSEVAKALLNVADARFQGALLEQAIRASKIEPGYKIPARHRDNTPERLARVLGPRAAMFPAFPFGSDFTAQELRLVRALQAVKARVRATPKWKLLPQALRQEEPSEPELRSDLERVGLGRAQGIEDRVARSLLIEALRGE</sequence>
<name>A0A017TET3_9BACT</name>
<dbReference type="GO" id="GO:0006083">
    <property type="term" value="P:acetate metabolic process"/>
    <property type="evidence" value="ECO:0007669"/>
    <property type="project" value="InterPro"/>
</dbReference>
<feature type="domain" description="Acetyl-CoA hydrolase/transferase C-terminal" evidence="1">
    <location>
        <begin position="472"/>
        <end position="636"/>
    </location>
</feature>
<dbReference type="Gene3D" id="3.40.1080.10">
    <property type="entry name" value="Glutaconate Coenzyme A-transferase"/>
    <property type="match status" value="1"/>
</dbReference>